<organism evidence="4 7">
    <name type="scientific">Bacteroides intestinalis</name>
    <dbReference type="NCBI Taxonomy" id="329854"/>
    <lineage>
        <taxon>Bacteria</taxon>
        <taxon>Pseudomonadati</taxon>
        <taxon>Bacteroidota</taxon>
        <taxon>Bacteroidia</taxon>
        <taxon>Bacteroidales</taxon>
        <taxon>Bacteroidaceae</taxon>
        <taxon>Bacteroides</taxon>
    </lineage>
</organism>
<evidence type="ECO:0000259" key="1">
    <source>
        <dbReference type="Pfam" id="PF14289"/>
    </source>
</evidence>
<evidence type="ECO:0000313" key="7">
    <source>
        <dbReference type="Proteomes" id="UP000291191"/>
    </source>
</evidence>
<dbReference type="AlphaFoldDB" id="A0A412P671"/>
<reference evidence="4 7" key="2">
    <citation type="journal article" date="2019" name="Science, e1252229">
        <title>Invertible promoters mediate bacterial phase variation, antibiotic resistance, and host adaptation in the gut.</title>
        <authorList>
            <person name="Jiang X."/>
            <person name="Hall A.B."/>
            <person name="Arthur T.D."/>
            <person name="Plichta D.R."/>
            <person name="Covington C.T."/>
            <person name="Poyet M."/>
            <person name="Crothers J."/>
            <person name="Moses P.L."/>
            <person name="Tolonen A.C."/>
            <person name="Vlamakis H."/>
            <person name="Alm E.J."/>
            <person name="Xavier R.J."/>
        </authorList>
    </citation>
    <scope>NUCLEOTIDE SEQUENCE [LARGE SCALE GENOMIC DNA]</scope>
    <source>
        <strain evidence="7">bf_0095</strain>
        <strain evidence="4">Bf_0095</strain>
    </source>
</reference>
<comment type="caution">
    <text evidence="4">The sequence shown here is derived from an EMBL/GenBank/DDBJ whole genome shotgun (WGS) entry which is preliminary data.</text>
</comment>
<sequence length="201" mass="23045">MDKKIVLLIILLLVGGRTFSQVHYSIEGSTDHEYEGRKVFLIMVEEDNRQADSTNVVNGKFIFKGELLQPCWAAVCIDGMDGIFTVLENGNIRICTDGKEGWCEGTPINDVFQKSWREYQVLNQAGIDAFKKLDSLNVETERKKELYAITREKVIKQTKEFIKRTVYENLDNIIPAFWIRIFQEQITVDELNAMLADASPC</sequence>
<reference evidence="5 6" key="1">
    <citation type="submission" date="2018-08" db="EMBL/GenBank/DDBJ databases">
        <title>A genome reference for cultivated species of the human gut microbiota.</title>
        <authorList>
            <person name="Zou Y."/>
            <person name="Xue W."/>
            <person name="Luo G."/>
        </authorList>
    </citation>
    <scope>NUCLEOTIDE SEQUENCE [LARGE SCALE GENOMIC DNA]</scope>
    <source>
        <strain evidence="2 5">AF19-10AC</strain>
        <strain evidence="3 6">AF36-16BH</strain>
    </source>
</reference>
<feature type="domain" description="DUF4369" evidence="1">
    <location>
        <begin position="24"/>
        <end position="112"/>
    </location>
</feature>
<dbReference type="GeneID" id="26158536"/>
<dbReference type="Proteomes" id="UP000285013">
    <property type="component" value="Unassembled WGS sequence"/>
</dbReference>
<dbReference type="RefSeq" id="WP_007661098.1">
    <property type="nucleotide sequence ID" value="NZ_CABMMK010000008.1"/>
</dbReference>
<protein>
    <submittedName>
        <fullName evidence="4">DUF4369 domain-containing protein</fullName>
    </submittedName>
</protein>
<evidence type="ECO:0000313" key="3">
    <source>
        <dbReference type="EMBL" id="RHL96730.1"/>
    </source>
</evidence>
<keyword evidence="7" id="KW-1185">Reference proteome</keyword>
<dbReference type="OrthoDB" id="1038662at2"/>
<dbReference type="EMBL" id="QRPE01000001">
    <property type="protein sequence ID" value="RHL96730.1"/>
    <property type="molecule type" value="Genomic_DNA"/>
</dbReference>
<name>A0A412P671_9BACE</name>
<accession>A0A412P671</accession>
<proteinExistence type="predicted"/>
<dbReference type="Proteomes" id="UP000291191">
    <property type="component" value="Unassembled WGS sequence"/>
</dbReference>
<dbReference type="EMBL" id="QRWT01000020">
    <property type="protein sequence ID" value="RGT49221.1"/>
    <property type="molecule type" value="Genomic_DNA"/>
</dbReference>
<dbReference type="Pfam" id="PF14289">
    <property type="entry name" value="DUF4369"/>
    <property type="match status" value="1"/>
</dbReference>
<evidence type="ECO:0000313" key="6">
    <source>
        <dbReference type="Proteomes" id="UP000285013"/>
    </source>
</evidence>
<evidence type="ECO:0000313" key="2">
    <source>
        <dbReference type="EMBL" id="RGT49221.1"/>
    </source>
</evidence>
<evidence type="ECO:0000313" key="4">
    <source>
        <dbReference type="EMBL" id="RYT81644.1"/>
    </source>
</evidence>
<evidence type="ECO:0000313" key="5">
    <source>
        <dbReference type="Proteomes" id="UP000284772"/>
    </source>
</evidence>
<dbReference type="Proteomes" id="UP000284772">
    <property type="component" value="Unassembled WGS sequence"/>
</dbReference>
<dbReference type="InterPro" id="IPR025380">
    <property type="entry name" value="DUF4369"/>
</dbReference>
<gene>
    <name evidence="2" type="ORF">DWX27_16015</name>
    <name evidence="3" type="ORF">DWZ95_01585</name>
    <name evidence="4" type="ORF">EAJ06_06255</name>
</gene>
<dbReference type="EMBL" id="RCXO01000005">
    <property type="protein sequence ID" value="RYT81644.1"/>
    <property type="molecule type" value="Genomic_DNA"/>
</dbReference>